<sequence length="244" mass="26913">MARTRLTVTGTPVGDVELSVVSPVGTRRAHPLPLLVAHDGPEYSRRAHLLSRLRTATAEGRVPPTRVVLLEPGPRNERYAANPDWADTLARHVLPTVRTAYALDGRPTLMGASLGALASLQAEWRHPGTFGALFLQSGSFFRKRVDDEEDFEFWHRVTGFVSNVRRVRRPRTDARVVLTCGLDEGNLTNNRQMAQTLAASGHDVSFAELPGRHDWRSWESAFDPFLLTLLQGSGSPGSSSRRGT</sequence>
<name>A0ABQ2HRQ9_9MICO</name>
<keyword evidence="2" id="KW-1185">Reference proteome</keyword>
<dbReference type="Gene3D" id="3.40.50.1820">
    <property type="entry name" value="alpha/beta hydrolase"/>
    <property type="match status" value="1"/>
</dbReference>
<proteinExistence type="predicted"/>
<dbReference type="RefSeq" id="WP_052358836.1">
    <property type="nucleotide sequence ID" value="NZ_BMNZ01000002.1"/>
</dbReference>
<dbReference type="Pfam" id="PF00756">
    <property type="entry name" value="Esterase"/>
    <property type="match status" value="1"/>
</dbReference>
<dbReference type="PANTHER" id="PTHR48098">
    <property type="entry name" value="ENTEROCHELIN ESTERASE-RELATED"/>
    <property type="match status" value="1"/>
</dbReference>
<evidence type="ECO:0000313" key="2">
    <source>
        <dbReference type="Proteomes" id="UP000623461"/>
    </source>
</evidence>
<dbReference type="PANTHER" id="PTHR48098:SF3">
    <property type="entry name" value="IRON(III) ENTEROBACTIN ESTERASE"/>
    <property type="match status" value="1"/>
</dbReference>
<gene>
    <name evidence="1" type="ORF">GCM10009721_13770</name>
</gene>
<dbReference type="InterPro" id="IPR000801">
    <property type="entry name" value="Esterase-like"/>
</dbReference>
<organism evidence="1 2">
    <name type="scientific">Terrabacter tumescens</name>
    <dbReference type="NCBI Taxonomy" id="60443"/>
    <lineage>
        <taxon>Bacteria</taxon>
        <taxon>Bacillati</taxon>
        <taxon>Actinomycetota</taxon>
        <taxon>Actinomycetes</taxon>
        <taxon>Micrococcales</taxon>
        <taxon>Intrasporangiaceae</taxon>
        <taxon>Terrabacter</taxon>
    </lineage>
</organism>
<dbReference type="InterPro" id="IPR050583">
    <property type="entry name" value="Mycobacterial_A85_antigen"/>
</dbReference>
<dbReference type="EMBL" id="BMNZ01000002">
    <property type="protein sequence ID" value="GGM89704.1"/>
    <property type="molecule type" value="Genomic_DNA"/>
</dbReference>
<evidence type="ECO:0000313" key="1">
    <source>
        <dbReference type="EMBL" id="GGM89704.1"/>
    </source>
</evidence>
<dbReference type="InterPro" id="IPR029058">
    <property type="entry name" value="AB_hydrolase_fold"/>
</dbReference>
<dbReference type="Proteomes" id="UP000623461">
    <property type="component" value="Unassembled WGS sequence"/>
</dbReference>
<accession>A0ABQ2HRQ9</accession>
<comment type="caution">
    <text evidence="1">The sequence shown here is derived from an EMBL/GenBank/DDBJ whole genome shotgun (WGS) entry which is preliminary data.</text>
</comment>
<protein>
    <recommendedName>
        <fullName evidence="3">Esterase</fullName>
    </recommendedName>
</protein>
<evidence type="ECO:0008006" key="3">
    <source>
        <dbReference type="Google" id="ProtNLM"/>
    </source>
</evidence>
<dbReference type="SUPFAM" id="SSF53474">
    <property type="entry name" value="alpha/beta-Hydrolases"/>
    <property type="match status" value="1"/>
</dbReference>
<reference evidence="2" key="1">
    <citation type="journal article" date="2019" name="Int. J. Syst. Evol. Microbiol.">
        <title>The Global Catalogue of Microorganisms (GCM) 10K type strain sequencing project: providing services to taxonomists for standard genome sequencing and annotation.</title>
        <authorList>
            <consortium name="The Broad Institute Genomics Platform"/>
            <consortium name="The Broad Institute Genome Sequencing Center for Infectious Disease"/>
            <person name="Wu L."/>
            <person name="Ma J."/>
        </authorList>
    </citation>
    <scope>NUCLEOTIDE SEQUENCE [LARGE SCALE GENOMIC DNA]</scope>
    <source>
        <strain evidence="2">JCM 1365</strain>
    </source>
</reference>